<feature type="domain" description="HTH gntR-type" evidence="4">
    <location>
        <begin position="4"/>
        <end position="71"/>
    </location>
</feature>
<dbReference type="EMBL" id="JACHMH010000001">
    <property type="protein sequence ID" value="MBB4676726.1"/>
    <property type="molecule type" value="Genomic_DNA"/>
</dbReference>
<evidence type="ECO:0000259" key="4">
    <source>
        <dbReference type="PROSITE" id="PS50949"/>
    </source>
</evidence>
<evidence type="ECO:0000256" key="1">
    <source>
        <dbReference type="ARBA" id="ARBA00023015"/>
    </source>
</evidence>
<sequence>MDRSLLRDRALTAIRRAIVVGDLPPGSPVRDVDLAERLGLSRTPVREALARLTDEGLIESKPHSYTRVTAVDPVAVRDAQVVVQAMQAVATRLAVPRFGPAELTAMRAANERFAAALAAGDPLGALASDEEFHAVAVNTCGNVAVAATIERYLPVLQRVVLLRFDSLAGRDSVRMHEEIIRACAAAEAGRAAELVEANWAALNTHDDGSST</sequence>
<comment type="caution">
    <text evidence="5">The sequence shown here is derived from an EMBL/GenBank/DDBJ whole genome shotgun (WGS) entry which is preliminary data.</text>
</comment>
<dbReference type="InterPro" id="IPR036388">
    <property type="entry name" value="WH-like_DNA-bd_sf"/>
</dbReference>
<evidence type="ECO:0000313" key="5">
    <source>
        <dbReference type="EMBL" id="MBB4676726.1"/>
    </source>
</evidence>
<dbReference type="PANTHER" id="PTHR43537">
    <property type="entry name" value="TRANSCRIPTIONAL REGULATOR, GNTR FAMILY"/>
    <property type="match status" value="1"/>
</dbReference>
<dbReference type="SMART" id="SM00895">
    <property type="entry name" value="FCD"/>
    <property type="match status" value="1"/>
</dbReference>
<organism evidence="5 6">
    <name type="scientific">Crossiella cryophila</name>
    <dbReference type="NCBI Taxonomy" id="43355"/>
    <lineage>
        <taxon>Bacteria</taxon>
        <taxon>Bacillati</taxon>
        <taxon>Actinomycetota</taxon>
        <taxon>Actinomycetes</taxon>
        <taxon>Pseudonocardiales</taxon>
        <taxon>Pseudonocardiaceae</taxon>
        <taxon>Crossiella</taxon>
    </lineage>
</organism>
<dbReference type="InterPro" id="IPR000524">
    <property type="entry name" value="Tscrpt_reg_HTH_GntR"/>
</dbReference>
<dbReference type="InterPro" id="IPR036390">
    <property type="entry name" value="WH_DNA-bd_sf"/>
</dbReference>
<dbReference type="GO" id="GO:0003677">
    <property type="term" value="F:DNA binding"/>
    <property type="evidence" value="ECO:0007669"/>
    <property type="project" value="UniProtKB-KW"/>
</dbReference>
<dbReference type="CDD" id="cd07377">
    <property type="entry name" value="WHTH_GntR"/>
    <property type="match status" value="1"/>
</dbReference>
<dbReference type="PRINTS" id="PR00035">
    <property type="entry name" value="HTHGNTR"/>
</dbReference>
<reference evidence="5 6" key="1">
    <citation type="submission" date="2020-08" db="EMBL/GenBank/DDBJ databases">
        <title>Sequencing the genomes of 1000 actinobacteria strains.</title>
        <authorList>
            <person name="Klenk H.-P."/>
        </authorList>
    </citation>
    <scope>NUCLEOTIDE SEQUENCE [LARGE SCALE GENOMIC DNA]</scope>
    <source>
        <strain evidence="5 6">DSM 44230</strain>
    </source>
</reference>
<dbReference type="SMART" id="SM00345">
    <property type="entry name" value="HTH_GNTR"/>
    <property type="match status" value="1"/>
</dbReference>
<dbReference type="Pfam" id="PF00392">
    <property type="entry name" value="GntR"/>
    <property type="match status" value="1"/>
</dbReference>
<dbReference type="AlphaFoldDB" id="A0A7W7CBB8"/>
<proteinExistence type="predicted"/>
<gene>
    <name evidence="5" type="ORF">HNR67_002844</name>
</gene>
<dbReference type="RefSeq" id="WP_312987246.1">
    <property type="nucleotide sequence ID" value="NZ_BAAAUI010000068.1"/>
</dbReference>
<dbReference type="GO" id="GO:0003700">
    <property type="term" value="F:DNA-binding transcription factor activity"/>
    <property type="evidence" value="ECO:0007669"/>
    <property type="project" value="InterPro"/>
</dbReference>
<accession>A0A7W7CBB8</accession>
<keyword evidence="6" id="KW-1185">Reference proteome</keyword>
<keyword evidence="3" id="KW-0804">Transcription</keyword>
<dbReference type="SUPFAM" id="SSF48008">
    <property type="entry name" value="GntR ligand-binding domain-like"/>
    <property type="match status" value="1"/>
</dbReference>
<evidence type="ECO:0000313" key="6">
    <source>
        <dbReference type="Proteomes" id="UP000533598"/>
    </source>
</evidence>
<keyword evidence="1" id="KW-0805">Transcription regulation</keyword>
<dbReference type="InterPro" id="IPR008920">
    <property type="entry name" value="TF_FadR/GntR_C"/>
</dbReference>
<dbReference type="PROSITE" id="PS50949">
    <property type="entry name" value="HTH_GNTR"/>
    <property type="match status" value="1"/>
</dbReference>
<evidence type="ECO:0000256" key="2">
    <source>
        <dbReference type="ARBA" id="ARBA00023125"/>
    </source>
</evidence>
<dbReference type="Proteomes" id="UP000533598">
    <property type="component" value="Unassembled WGS sequence"/>
</dbReference>
<dbReference type="InterPro" id="IPR011711">
    <property type="entry name" value="GntR_C"/>
</dbReference>
<dbReference type="SUPFAM" id="SSF46785">
    <property type="entry name" value="Winged helix' DNA-binding domain"/>
    <property type="match status" value="1"/>
</dbReference>
<dbReference type="PANTHER" id="PTHR43537:SF49">
    <property type="entry name" value="TRANSCRIPTIONAL REGULATORY PROTEIN"/>
    <property type="match status" value="1"/>
</dbReference>
<dbReference type="Pfam" id="PF07729">
    <property type="entry name" value="FCD"/>
    <property type="match status" value="1"/>
</dbReference>
<name>A0A7W7CBB8_9PSEU</name>
<dbReference type="Gene3D" id="1.10.10.10">
    <property type="entry name" value="Winged helix-like DNA-binding domain superfamily/Winged helix DNA-binding domain"/>
    <property type="match status" value="1"/>
</dbReference>
<dbReference type="Gene3D" id="1.20.120.530">
    <property type="entry name" value="GntR ligand-binding domain-like"/>
    <property type="match status" value="1"/>
</dbReference>
<evidence type="ECO:0000256" key="3">
    <source>
        <dbReference type="ARBA" id="ARBA00023163"/>
    </source>
</evidence>
<keyword evidence="2 5" id="KW-0238">DNA-binding</keyword>
<protein>
    <submittedName>
        <fullName evidence="5">DNA-binding GntR family transcriptional regulator</fullName>
    </submittedName>
</protein>